<dbReference type="HOGENOM" id="CLU_3205367_0_0_11"/>
<dbReference type="STRING" id="649764.HMPREF0762_02082"/>
<proteinExistence type="predicted"/>
<sequence length="45" mass="5263">MRISMILSQNSSQHQLDISIVPIQNSRRKSYSSSRKKSRDQKEDV</sequence>
<accession>D0WJQ5</accession>
<gene>
    <name evidence="2" type="ORF">HMPREF0762_02082</name>
</gene>
<dbReference type="EMBL" id="ACUX02000019">
    <property type="protein sequence ID" value="EEZ60603.1"/>
    <property type="molecule type" value="Genomic_DNA"/>
</dbReference>
<reference evidence="2" key="1">
    <citation type="submission" date="2009-10" db="EMBL/GenBank/DDBJ databases">
        <authorList>
            <person name="Weinstock G."/>
            <person name="Sodergren E."/>
            <person name="Clifton S."/>
            <person name="Fulton L."/>
            <person name="Fulton B."/>
            <person name="Courtney L."/>
            <person name="Fronick C."/>
            <person name="Harrison M."/>
            <person name="Strong C."/>
            <person name="Farmer C."/>
            <person name="Delahaunty K."/>
            <person name="Markovic C."/>
            <person name="Hall O."/>
            <person name="Minx P."/>
            <person name="Tomlinson C."/>
            <person name="Mitreva M."/>
            <person name="Nelson J."/>
            <person name="Hou S."/>
            <person name="Wollam A."/>
            <person name="Pepin K.H."/>
            <person name="Johnson M."/>
            <person name="Bhonagiri V."/>
            <person name="Nash W.E."/>
            <person name="Warren W."/>
            <person name="Chinwalla A."/>
            <person name="Mardis E.R."/>
            <person name="Wilson R.K."/>
        </authorList>
    </citation>
    <scope>NUCLEOTIDE SEQUENCE [LARGE SCALE GENOMIC DNA]</scope>
    <source>
        <strain evidence="2">ATCC 700122</strain>
    </source>
</reference>
<evidence type="ECO:0000256" key="1">
    <source>
        <dbReference type="SAM" id="MobiDB-lite"/>
    </source>
</evidence>
<evidence type="ECO:0000313" key="3">
    <source>
        <dbReference type="Proteomes" id="UP000006001"/>
    </source>
</evidence>
<dbReference type="AlphaFoldDB" id="D0WJQ5"/>
<feature type="compositionally biased region" description="Basic residues" evidence="1">
    <location>
        <begin position="26"/>
        <end position="39"/>
    </location>
</feature>
<name>D0WJQ5_SLAES</name>
<feature type="region of interest" description="Disordered" evidence="1">
    <location>
        <begin position="18"/>
        <end position="45"/>
    </location>
</feature>
<organism evidence="2 3">
    <name type="scientific">Slackia exigua (strain ATCC 700122 / DSM 15923 / CIP 105133 / JCM 11022 / KCTC 5966 / S-7)</name>
    <dbReference type="NCBI Taxonomy" id="649764"/>
    <lineage>
        <taxon>Bacteria</taxon>
        <taxon>Bacillati</taxon>
        <taxon>Actinomycetota</taxon>
        <taxon>Coriobacteriia</taxon>
        <taxon>Eggerthellales</taxon>
        <taxon>Eggerthellaceae</taxon>
        <taxon>Slackia</taxon>
    </lineage>
</organism>
<comment type="caution">
    <text evidence="2">The sequence shown here is derived from an EMBL/GenBank/DDBJ whole genome shotgun (WGS) entry which is preliminary data.</text>
</comment>
<dbReference type="Proteomes" id="UP000006001">
    <property type="component" value="Unassembled WGS sequence"/>
</dbReference>
<evidence type="ECO:0000313" key="2">
    <source>
        <dbReference type="EMBL" id="EEZ60603.1"/>
    </source>
</evidence>
<keyword evidence="3" id="KW-1185">Reference proteome</keyword>
<protein>
    <submittedName>
        <fullName evidence="2">Uncharacterized protein</fullName>
    </submittedName>
</protein>